<keyword evidence="4 7" id="KW-1133">Transmembrane helix</keyword>
<evidence type="ECO:0000256" key="5">
    <source>
        <dbReference type="ARBA" id="ARBA00023136"/>
    </source>
</evidence>
<dbReference type="SUPFAM" id="SSF54523">
    <property type="entry name" value="Pili subunits"/>
    <property type="match status" value="1"/>
</dbReference>
<reference evidence="8" key="1">
    <citation type="submission" date="2010-03" db="EMBL/GenBank/DDBJ databases">
        <title>The genome sequence of Ruminococcus sp. 18P13.</title>
        <authorList>
            <consortium name="metaHIT consortium -- http://www.metahit.eu/"/>
            <person name="Pajon A."/>
            <person name="Turner K."/>
            <person name="Parkhill J."/>
            <person name="Bernalier A."/>
        </authorList>
    </citation>
    <scope>NUCLEOTIDE SEQUENCE [LARGE SCALE GENOMIC DNA]</scope>
    <source>
        <strain evidence="8">Type strain: 18P13</strain>
    </source>
</reference>
<protein>
    <submittedName>
        <fullName evidence="8">Prepilin-type N-terminal cleavage/methylation domain</fullName>
    </submittedName>
</protein>
<dbReference type="OrthoDB" id="1822942at2"/>
<proteinExistence type="predicted"/>
<sequence length="155" mass="16004">MKTTKAKGFTLIELIVVIAIIGVLAAILVPTMLGYVTKSRCSSANANAKSFYNAINSALVDLDSEGQDTSTFDAPDGASLTGDLATKVGNYFADYTKLTAYHYCIANGTCTAVTIQNGAYWGSYPNPTTVDAPGAGSTGVSTQCKTQPTLAQAGA</sequence>
<dbReference type="PATRIC" id="fig|213810.4.peg.266"/>
<dbReference type="GeneID" id="83157260"/>
<keyword evidence="3 7" id="KW-0812">Transmembrane</keyword>
<dbReference type="NCBIfam" id="TIGR02532">
    <property type="entry name" value="IV_pilin_GFxxxE"/>
    <property type="match status" value="1"/>
</dbReference>
<keyword evidence="2" id="KW-0488">Methylation</keyword>
<keyword evidence="9" id="KW-1185">Reference proteome</keyword>
<dbReference type="BioCyc" id="RCHA213810:RUM_RS01740-MONOMER"/>
<dbReference type="RefSeq" id="WP_015557507.1">
    <property type="nucleotide sequence ID" value="NC_021039.1"/>
</dbReference>
<evidence type="ECO:0000313" key="9">
    <source>
        <dbReference type="Proteomes" id="UP000007054"/>
    </source>
</evidence>
<dbReference type="AlphaFoldDB" id="D4LAF5"/>
<keyword evidence="5 7" id="KW-0472">Membrane</keyword>
<comment type="subcellular location">
    <subcellularLocation>
        <location evidence="1">Membrane</location>
        <topology evidence="1">Single-pass membrane protein</topology>
    </subcellularLocation>
</comment>
<evidence type="ECO:0000256" key="6">
    <source>
        <dbReference type="SAM" id="MobiDB-lite"/>
    </source>
</evidence>
<name>D4LAF5_RUMC1</name>
<dbReference type="InterPro" id="IPR045584">
    <property type="entry name" value="Pilin-like"/>
</dbReference>
<evidence type="ECO:0000256" key="2">
    <source>
        <dbReference type="ARBA" id="ARBA00022481"/>
    </source>
</evidence>
<dbReference type="PANTHER" id="PTHR30093:SF44">
    <property type="entry name" value="TYPE II SECRETION SYSTEM CORE PROTEIN G"/>
    <property type="match status" value="1"/>
</dbReference>
<dbReference type="PANTHER" id="PTHR30093">
    <property type="entry name" value="GENERAL SECRETION PATHWAY PROTEIN G"/>
    <property type="match status" value="1"/>
</dbReference>
<evidence type="ECO:0000256" key="4">
    <source>
        <dbReference type="ARBA" id="ARBA00022989"/>
    </source>
</evidence>
<evidence type="ECO:0000313" key="8">
    <source>
        <dbReference type="EMBL" id="CBL16600.1"/>
    </source>
</evidence>
<dbReference type="Proteomes" id="UP000007054">
    <property type="component" value="Chromosome"/>
</dbReference>
<dbReference type="STRING" id="213810.RUM_03610"/>
<feature type="transmembrane region" description="Helical" evidence="7">
    <location>
        <begin position="12"/>
        <end position="36"/>
    </location>
</feature>
<evidence type="ECO:0000256" key="1">
    <source>
        <dbReference type="ARBA" id="ARBA00004167"/>
    </source>
</evidence>
<feature type="compositionally biased region" description="Polar residues" evidence="6">
    <location>
        <begin position="138"/>
        <end position="155"/>
    </location>
</feature>
<dbReference type="GO" id="GO:0016020">
    <property type="term" value="C:membrane"/>
    <property type="evidence" value="ECO:0007669"/>
    <property type="project" value="UniProtKB-SubCell"/>
</dbReference>
<accession>D4LAF5</accession>
<reference evidence="8" key="2">
    <citation type="submission" date="2010-03" db="EMBL/GenBank/DDBJ databases">
        <authorList>
            <person name="Pajon A."/>
        </authorList>
    </citation>
    <scope>NUCLEOTIDE SEQUENCE</scope>
    <source>
        <strain evidence="8">Type strain: 18P13</strain>
    </source>
</reference>
<evidence type="ECO:0000256" key="3">
    <source>
        <dbReference type="ARBA" id="ARBA00022692"/>
    </source>
</evidence>
<dbReference type="KEGG" id="rch:RUM_03610"/>
<dbReference type="Pfam" id="PF07963">
    <property type="entry name" value="N_methyl"/>
    <property type="match status" value="1"/>
</dbReference>
<feature type="region of interest" description="Disordered" evidence="6">
    <location>
        <begin position="135"/>
        <end position="155"/>
    </location>
</feature>
<gene>
    <name evidence="8" type="ordered locus">RUM_03610</name>
</gene>
<evidence type="ECO:0000256" key="7">
    <source>
        <dbReference type="SAM" id="Phobius"/>
    </source>
</evidence>
<organism evidence="8 9">
    <name type="scientific">Ruminococcus champanellensis (strain DSM 18848 / JCM 17042 / KCTC 15320 / 18P13)</name>
    <dbReference type="NCBI Taxonomy" id="213810"/>
    <lineage>
        <taxon>Bacteria</taxon>
        <taxon>Bacillati</taxon>
        <taxon>Bacillota</taxon>
        <taxon>Clostridia</taxon>
        <taxon>Eubacteriales</taxon>
        <taxon>Oscillospiraceae</taxon>
        <taxon>Ruminococcus</taxon>
    </lineage>
</organism>
<dbReference type="InterPro" id="IPR012902">
    <property type="entry name" value="N_methyl_site"/>
</dbReference>
<dbReference type="PROSITE" id="PS00409">
    <property type="entry name" value="PROKAR_NTER_METHYL"/>
    <property type="match status" value="1"/>
</dbReference>
<dbReference type="Gene3D" id="3.30.700.10">
    <property type="entry name" value="Glycoprotein, Type 4 Pilin"/>
    <property type="match status" value="1"/>
</dbReference>
<dbReference type="EMBL" id="FP929052">
    <property type="protein sequence ID" value="CBL16600.1"/>
    <property type="molecule type" value="Genomic_DNA"/>
</dbReference>
<dbReference type="HOGENOM" id="CLU_129868_0_0_9"/>